<gene>
    <name evidence="2" type="ORF">GCM10011409_07320</name>
</gene>
<evidence type="ECO:0000313" key="3">
    <source>
        <dbReference type="Proteomes" id="UP000621492"/>
    </source>
</evidence>
<name>A0A9W5X4I9_9BACI</name>
<sequence>MEMLYVIDDQISTLQSSIYSTNQQLIQKRDDLERLKTLFGQLEDYQEEFKVNQKYCCDPELSVHTWNGQLATQFHLFRIEEIQTSYQSISEYQLDGMIMQIADKIAEIKATIGDLQSDYAAKNANLSDLKAQRREEMAK</sequence>
<dbReference type="Proteomes" id="UP000621492">
    <property type="component" value="Unassembled WGS sequence"/>
</dbReference>
<protein>
    <recommendedName>
        <fullName evidence="4">DUF5082 domain-containing protein</fullName>
    </recommendedName>
</protein>
<reference evidence="2" key="2">
    <citation type="submission" date="2020-09" db="EMBL/GenBank/DDBJ databases">
        <authorList>
            <person name="Sun Q."/>
            <person name="Zhou Y."/>
        </authorList>
    </citation>
    <scope>NUCLEOTIDE SEQUENCE</scope>
    <source>
        <strain evidence="2">CGMCC 1.15454</strain>
    </source>
</reference>
<dbReference type="AlphaFoldDB" id="A0A9W5X4I9"/>
<dbReference type="InterPro" id="IPR031681">
    <property type="entry name" value="YwqH-like"/>
</dbReference>
<dbReference type="EMBL" id="BMJD01000003">
    <property type="protein sequence ID" value="GGB32442.1"/>
    <property type="molecule type" value="Genomic_DNA"/>
</dbReference>
<comment type="caution">
    <text evidence="2">The sequence shown here is derived from an EMBL/GenBank/DDBJ whole genome shotgun (WGS) entry which is preliminary data.</text>
</comment>
<keyword evidence="1" id="KW-0175">Coiled coil</keyword>
<keyword evidence="3" id="KW-1185">Reference proteome</keyword>
<dbReference type="Pfam" id="PF16888">
    <property type="entry name" value="YwqH-like"/>
    <property type="match status" value="1"/>
</dbReference>
<feature type="coiled-coil region" evidence="1">
    <location>
        <begin position="112"/>
        <end position="139"/>
    </location>
</feature>
<proteinExistence type="predicted"/>
<evidence type="ECO:0000256" key="1">
    <source>
        <dbReference type="SAM" id="Coils"/>
    </source>
</evidence>
<dbReference type="RefSeq" id="WP_088052345.1">
    <property type="nucleotide sequence ID" value="NZ_BMJD01000003.1"/>
</dbReference>
<organism evidence="2 3">
    <name type="scientific">Lentibacillus populi</name>
    <dbReference type="NCBI Taxonomy" id="1827502"/>
    <lineage>
        <taxon>Bacteria</taxon>
        <taxon>Bacillati</taxon>
        <taxon>Bacillota</taxon>
        <taxon>Bacilli</taxon>
        <taxon>Bacillales</taxon>
        <taxon>Bacillaceae</taxon>
        <taxon>Lentibacillus</taxon>
    </lineage>
</organism>
<accession>A0A9W5X4I9</accession>
<reference evidence="2" key="1">
    <citation type="journal article" date="2014" name="Int. J. Syst. Evol. Microbiol.">
        <title>Complete genome sequence of Corynebacterium casei LMG S-19264T (=DSM 44701T), isolated from a smear-ripened cheese.</title>
        <authorList>
            <consortium name="US DOE Joint Genome Institute (JGI-PGF)"/>
            <person name="Walter F."/>
            <person name="Albersmeier A."/>
            <person name="Kalinowski J."/>
            <person name="Ruckert C."/>
        </authorList>
    </citation>
    <scope>NUCLEOTIDE SEQUENCE</scope>
    <source>
        <strain evidence="2">CGMCC 1.15454</strain>
    </source>
</reference>
<evidence type="ECO:0000313" key="2">
    <source>
        <dbReference type="EMBL" id="GGB32442.1"/>
    </source>
</evidence>
<evidence type="ECO:0008006" key="4">
    <source>
        <dbReference type="Google" id="ProtNLM"/>
    </source>
</evidence>